<proteinExistence type="predicted"/>
<evidence type="ECO:0000256" key="4">
    <source>
        <dbReference type="SAM" id="MobiDB-lite"/>
    </source>
</evidence>
<evidence type="ECO:0000256" key="3">
    <source>
        <dbReference type="PROSITE-ProRule" id="PRU00221"/>
    </source>
</evidence>
<feature type="compositionally biased region" description="Low complexity" evidence="4">
    <location>
        <begin position="488"/>
        <end position="508"/>
    </location>
</feature>
<dbReference type="Pfam" id="PF04068">
    <property type="entry name" value="Fer4_RLI"/>
    <property type="match status" value="1"/>
</dbReference>
<dbReference type="PROSITE" id="PS00678">
    <property type="entry name" value="WD_REPEATS_1"/>
    <property type="match status" value="3"/>
</dbReference>
<feature type="repeat" description="WD" evidence="3">
    <location>
        <begin position="249"/>
        <end position="280"/>
    </location>
</feature>
<feature type="repeat" description="WD" evidence="3">
    <location>
        <begin position="379"/>
        <end position="418"/>
    </location>
</feature>
<dbReference type="InterPro" id="IPR015943">
    <property type="entry name" value="WD40/YVTN_repeat-like_dom_sf"/>
</dbReference>
<dbReference type="InterPro" id="IPR020472">
    <property type="entry name" value="WD40_PAC1"/>
</dbReference>
<evidence type="ECO:0000313" key="7">
    <source>
        <dbReference type="WBParaSite" id="jg14204"/>
    </source>
</evidence>
<dbReference type="SMART" id="SM00256">
    <property type="entry name" value="FBOX"/>
    <property type="match status" value="1"/>
</dbReference>
<protein>
    <submittedName>
        <fullName evidence="7">F-box domain-containing protein</fullName>
    </submittedName>
</protein>
<feature type="repeat" description="WD" evidence="3">
    <location>
        <begin position="424"/>
        <end position="463"/>
    </location>
</feature>
<keyword evidence="2" id="KW-0677">Repeat</keyword>
<dbReference type="InterPro" id="IPR019775">
    <property type="entry name" value="WD40_repeat_CS"/>
</dbReference>
<evidence type="ECO:0000256" key="2">
    <source>
        <dbReference type="ARBA" id="ARBA00022737"/>
    </source>
</evidence>
<evidence type="ECO:0000256" key="1">
    <source>
        <dbReference type="ARBA" id="ARBA00022574"/>
    </source>
</evidence>
<dbReference type="InterPro" id="IPR053299">
    <property type="entry name" value="ASTRA_WD_repeat"/>
</dbReference>
<sequence length="615" mass="69462">MNNNIYNHCIDTPSSSTAGLKKSISPVLNGLSNGMSNGNFFANNDYTSEQISSKAWQARSWISQLSRHDKEKFIAEMLLDIDEQPVMQEIHAIVEERLRRAHVHGEPFAKLPRHLRLHILGLLDPVSLCNCMRVCKFWRKLCCESTLWRSLCHRPKNYRLCSLEMESEHLKKNTLIDGTVKWKEAFSQRYRLWRNWHAGRCVIRNFVGHDQGVSCVQFDSERIVSGSTDSTIRIWDLKNNTGSVGQMTLTGHSATVRCLHLHKNRLASGSNDFSIKIWDLTVNPTWSHIACRRTLLGHTNLVRCLQMVEDKLVSGSYDHTLKIWSIETGQCITTLQGHSDSVLCLQCNKSEGRIVSGSADNSIRCWDERAPPQCVMTVHNAHESAVTCLKFDNQRIVSGSVDRTIKMWELQTGKCVQTIDWKLAEGHTAVVRCLQTDAWRIVSASDDKTIKVWKLSDGERLCTLQGHTDGVTCVQFDDNRIVSGSYDKTMSNKKMNTKTRQSSSSSSASEEDGIPEQVEMPCRLAMFDFNQCDPKRCSGRKLQRHGLIYTQKLGTKFPGLVLSPTGKSTLSPADRAFVLSNGLAVVDCSWNQVEQTPLQRIKVGIFCGLIIIYLI</sequence>
<dbReference type="Pfam" id="PF12937">
    <property type="entry name" value="F-box-like"/>
    <property type="match status" value="1"/>
</dbReference>
<evidence type="ECO:0000259" key="5">
    <source>
        <dbReference type="PROSITE" id="PS50181"/>
    </source>
</evidence>
<dbReference type="SMART" id="SM00320">
    <property type="entry name" value="WD40"/>
    <property type="match status" value="7"/>
</dbReference>
<feature type="repeat" description="WD" evidence="3">
    <location>
        <begin position="206"/>
        <end position="239"/>
    </location>
</feature>
<name>A0A915CZG0_9BILA</name>
<dbReference type="InterPro" id="IPR036047">
    <property type="entry name" value="F-box-like_dom_sf"/>
</dbReference>
<accession>A0A915CZG0</accession>
<dbReference type="PRINTS" id="PR00320">
    <property type="entry name" value="GPROTEINBRPT"/>
</dbReference>
<feature type="repeat" description="WD" evidence="3">
    <location>
        <begin position="335"/>
        <end position="367"/>
    </location>
</feature>
<dbReference type="CDD" id="cd00200">
    <property type="entry name" value="WD40"/>
    <property type="match status" value="1"/>
</dbReference>
<dbReference type="PANTHER" id="PTHR44156">
    <property type="entry name" value="SUPERNUMERARY LIMBS, ISOFORM B-RELATED"/>
    <property type="match status" value="1"/>
</dbReference>
<dbReference type="AlphaFoldDB" id="A0A915CZG0"/>
<dbReference type="Pfam" id="PF04034">
    <property type="entry name" value="Ribo_biogen_C"/>
    <property type="match status" value="1"/>
</dbReference>
<feature type="repeat" description="WD" evidence="3">
    <location>
        <begin position="295"/>
        <end position="334"/>
    </location>
</feature>
<dbReference type="InterPro" id="IPR001810">
    <property type="entry name" value="F-box_dom"/>
</dbReference>
<dbReference type="InterPro" id="IPR001680">
    <property type="entry name" value="WD40_rpt"/>
</dbReference>
<evidence type="ECO:0000313" key="6">
    <source>
        <dbReference type="Proteomes" id="UP000887574"/>
    </source>
</evidence>
<feature type="region of interest" description="Disordered" evidence="4">
    <location>
        <begin position="487"/>
        <end position="514"/>
    </location>
</feature>
<dbReference type="InterPro" id="IPR036322">
    <property type="entry name" value="WD40_repeat_dom_sf"/>
</dbReference>
<dbReference type="PROSITE" id="PS50181">
    <property type="entry name" value="FBOX"/>
    <property type="match status" value="1"/>
</dbReference>
<organism evidence="6 7">
    <name type="scientific">Ditylenchus dipsaci</name>
    <dbReference type="NCBI Taxonomy" id="166011"/>
    <lineage>
        <taxon>Eukaryota</taxon>
        <taxon>Metazoa</taxon>
        <taxon>Ecdysozoa</taxon>
        <taxon>Nematoda</taxon>
        <taxon>Chromadorea</taxon>
        <taxon>Rhabditida</taxon>
        <taxon>Tylenchina</taxon>
        <taxon>Tylenchomorpha</taxon>
        <taxon>Sphaerularioidea</taxon>
        <taxon>Anguinidae</taxon>
        <taxon>Anguininae</taxon>
        <taxon>Ditylenchus</taxon>
    </lineage>
</organism>
<dbReference type="Proteomes" id="UP000887574">
    <property type="component" value="Unplaced"/>
</dbReference>
<keyword evidence="1 3" id="KW-0853">WD repeat</keyword>
<dbReference type="SUPFAM" id="SSF81383">
    <property type="entry name" value="F-box domain"/>
    <property type="match status" value="1"/>
</dbReference>
<dbReference type="Gene3D" id="1.20.1280.50">
    <property type="match status" value="1"/>
</dbReference>
<feature type="domain" description="F-box" evidence="5">
    <location>
        <begin position="105"/>
        <end position="151"/>
    </location>
</feature>
<dbReference type="InterPro" id="IPR007209">
    <property type="entry name" value="RNaseL-inhib-like_metal-bd_dom"/>
</dbReference>
<dbReference type="InterPro" id="IPR007177">
    <property type="entry name" value="Tsr3_C"/>
</dbReference>
<reference evidence="7" key="1">
    <citation type="submission" date="2022-11" db="UniProtKB">
        <authorList>
            <consortium name="WormBaseParasite"/>
        </authorList>
    </citation>
    <scope>IDENTIFICATION</scope>
</reference>
<dbReference type="Pfam" id="PF00400">
    <property type="entry name" value="WD40"/>
    <property type="match status" value="7"/>
</dbReference>
<dbReference type="PROSITE" id="PS50294">
    <property type="entry name" value="WD_REPEATS_REGION"/>
    <property type="match status" value="5"/>
</dbReference>
<dbReference type="PROSITE" id="PS50082">
    <property type="entry name" value="WD_REPEATS_2"/>
    <property type="match status" value="6"/>
</dbReference>
<dbReference type="FunFam" id="2.130.10.10:FF:001203">
    <property type="entry name" value="F-box/WD repeat-containing protein 1A"/>
    <property type="match status" value="1"/>
</dbReference>
<dbReference type="SUPFAM" id="SSF50978">
    <property type="entry name" value="WD40 repeat-like"/>
    <property type="match status" value="1"/>
</dbReference>
<keyword evidence="6" id="KW-1185">Reference proteome</keyword>
<dbReference type="Gene3D" id="2.130.10.10">
    <property type="entry name" value="YVTN repeat-like/Quinoprotein amine dehydrogenase"/>
    <property type="match status" value="2"/>
</dbReference>
<dbReference type="WBParaSite" id="jg14204">
    <property type="protein sequence ID" value="jg14204"/>
    <property type="gene ID" value="jg14204"/>
</dbReference>